<organism evidence="1 2">
    <name type="scientific">Didymodactylos carnosus</name>
    <dbReference type="NCBI Taxonomy" id="1234261"/>
    <lineage>
        <taxon>Eukaryota</taxon>
        <taxon>Metazoa</taxon>
        <taxon>Spiralia</taxon>
        <taxon>Gnathifera</taxon>
        <taxon>Rotifera</taxon>
        <taxon>Eurotatoria</taxon>
        <taxon>Bdelloidea</taxon>
        <taxon>Philodinida</taxon>
        <taxon>Philodinidae</taxon>
        <taxon>Didymodactylos</taxon>
    </lineage>
</organism>
<name>A0A815X645_9BILA</name>
<evidence type="ECO:0000313" key="1">
    <source>
        <dbReference type="EMBL" id="CAF1553601.1"/>
    </source>
</evidence>
<sequence length="232" mass="27026">LGRVRLGRVRLGRVRLCGNCNYYCEIRKKLVSDFREILDILKIDPLKRQKNLKTACVQFLQTFNAACLLSNVTPYLHIVGNHLYEFDEKEDLGAFNMQGVEKGNDLLSRLYFSSTNAAKRPLYTMMQKLYRMLEMEWSTEEREKREIFMNTHVYDIEDDDFIVLPDANVQNNEDLGIDYDIITSGSNDSSSDANMQRRRPQHTLQFYQQLNNIILITDIPKPFICAQLTPLA</sequence>
<reference evidence="1" key="1">
    <citation type="submission" date="2021-02" db="EMBL/GenBank/DDBJ databases">
        <authorList>
            <person name="Nowell W R."/>
        </authorList>
    </citation>
    <scope>NUCLEOTIDE SEQUENCE</scope>
</reference>
<dbReference type="EMBL" id="CAJNOQ010027453">
    <property type="protein sequence ID" value="CAF1553601.1"/>
    <property type="molecule type" value="Genomic_DNA"/>
</dbReference>
<evidence type="ECO:0000313" key="2">
    <source>
        <dbReference type="Proteomes" id="UP000663829"/>
    </source>
</evidence>
<gene>
    <name evidence="1" type="ORF">GPM918_LOCUS39351</name>
</gene>
<dbReference type="AlphaFoldDB" id="A0A815X645"/>
<dbReference type="Proteomes" id="UP000663829">
    <property type="component" value="Unassembled WGS sequence"/>
</dbReference>
<protein>
    <submittedName>
        <fullName evidence="1">Uncharacterized protein</fullName>
    </submittedName>
</protein>
<accession>A0A815X645</accession>
<proteinExistence type="predicted"/>
<comment type="caution">
    <text evidence="1">The sequence shown here is derived from an EMBL/GenBank/DDBJ whole genome shotgun (WGS) entry which is preliminary data.</text>
</comment>
<keyword evidence="2" id="KW-1185">Reference proteome</keyword>
<feature type="non-terminal residue" evidence="1">
    <location>
        <position position="232"/>
    </location>
</feature>